<accession>F2U8Z2</accession>
<dbReference type="RefSeq" id="XP_004994226.1">
    <property type="nucleotide sequence ID" value="XM_004994169.1"/>
</dbReference>
<feature type="region of interest" description="Disordered" evidence="1">
    <location>
        <begin position="1"/>
        <end position="116"/>
    </location>
</feature>
<dbReference type="InParanoid" id="F2U8Z2"/>
<dbReference type="Proteomes" id="UP000007799">
    <property type="component" value="Unassembled WGS sequence"/>
</dbReference>
<feature type="compositionally biased region" description="Basic and acidic residues" evidence="1">
    <location>
        <begin position="334"/>
        <end position="345"/>
    </location>
</feature>
<feature type="region of interest" description="Disordered" evidence="1">
    <location>
        <begin position="251"/>
        <end position="368"/>
    </location>
</feature>
<feature type="compositionally biased region" description="Basic residues" evidence="1">
    <location>
        <begin position="40"/>
        <end position="55"/>
    </location>
</feature>
<evidence type="ECO:0000256" key="1">
    <source>
        <dbReference type="SAM" id="MobiDB-lite"/>
    </source>
</evidence>
<feature type="compositionally biased region" description="Low complexity" evidence="1">
    <location>
        <begin position="458"/>
        <end position="508"/>
    </location>
</feature>
<evidence type="ECO:0000313" key="2">
    <source>
        <dbReference type="EMBL" id="EGD73195.1"/>
    </source>
</evidence>
<proteinExistence type="predicted"/>
<feature type="region of interest" description="Disordered" evidence="1">
    <location>
        <begin position="136"/>
        <end position="201"/>
    </location>
</feature>
<reference evidence="2" key="1">
    <citation type="submission" date="2009-08" db="EMBL/GenBank/DDBJ databases">
        <title>Annotation of Salpingoeca rosetta.</title>
        <authorList>
            <consortium name="The Broad Institute Genome Sequencing Platform"/>
            <person name="Russ C."/>
            <person name="Cuomo C."/>
            <person name="Burger G."/>
            <person name="Gray M.W."/>
            <person name="Holland P.W.H."/>
            <person name="King N."/>
            <person name="Lang F.B.F."/>
            <person name="Roger A.J."/>
            <person name="Ruiz-Trillo I."/>
            <person name="Young S.K."/>
            <person name="Zeng Q."/>
            <person name="Gargeya S."/>
            <person name="Alvarado L."/>
            <person name="Berlin A."/>
            <person name="Chapman S.B."/>
            <person name="Chen Z."/>
            <person name="Freedman E."/>
            <person name="Gellesch M."/>
            <person name="Goldberg J."/>
            <person name="Griggs A."/>
            <person name="Gujja S."/>
            <person name="Heilman E."/>
            <person name="Heiman D."/>
            <person name="Howarth C."/>
            <person name="Mehta T."/>
            <person name="Neiman D."/>
            <person name="Pearson M."/>
            <person name="Roberts A."/>
            <person name="Saif S."/>
            <person name="Shea T."/>
            <person name="Shenoy N."/>
            <person name="Sisk P."/>
            <person name="Stolte C."/>
            <person name="Sykes S."/>
            <person name="White J."/>
            <person name="Yandava C."/>
            <person name="Haas B."/>
            <person name="Nusbaum C."/>
            <person name="Birren B."/>
        </authorList>
    </citation>
    <scope>NUCLEOTIDE SEQUENCE [LARGE SCALE GENOMIC DNA]</scope>
    <source>
        <strain evidence="2">ATCC 50818</strain>
    </source>
</reference>
<feature type="compositionally biased region" description="Acidic residues" evidence="1">
    <location>
        <begin position="147"/>
        <end position="169"/>
    </location>
</feature>
<dbReference type="GeneID" id="16074805"/>
<protein>
    <recommendedName>
        <fullName evidence="4">BZIP domain-containing protein</fullName>
    </recommendedName>
</protein>
<organism evidence="3">
    <name type="scientific">Salpingoeca rosetta (strain ATCC 50818 / BSB-021)</name>
    <dbReference type="NCBI Taxonomy" id="946362"/>
    <lineage>
        <taxon>Eukaryota</taxon>
        <taxon>Choanoflagellata</taxon>
        <taxon>Craspedida</taxon>
        <taxon>Salpingoecidae</taxon>
        <taxon>Salpingoeca</taxon>
    </lineage>
</organism>
<dbReference type="KEGG" id="sre:PTSG_04909"/>
<gene>
    <name evidence="2" type="ORF">PTSG_04909</name>
</gene>
<feature type="compositionally biased region" description="Basic and acidic residues" evidence="1">
    <location>
        <begin position="251"/>
        <end position="280"/>
    </location>
</feature>
<feature type="compositionally biased region" description="Basic and acidic residues" evidence="1">
    <location>
        <begin position="188"/>
        <end position="197"/>
    </location>
</feature>
<feature type="compositionally biased region" description="Polar residues" evidence="1">
    <location>
        <begin position="1"/>
        <end position="11"/>
    </location>
</feature>
<feature type="region of interest" description="Disordered" evidence="1">
    <location>
        <begin position="457"/>
        <end position="549"/>
    </location>
</feature>
<sequence length="723" mass="78890">MATLVNASSPSTSPPHEQPCSPTGGDDTGPGTTTADPSTHHHHHHHQHHHHHHQRQQSSDSNIQHLAQEVAAMTASPARSGATADTQADQHLSSTRREDITHTQVRGDPQARADTAAYPTHGADDAQATAYRLHHHANDNDDHNNDDNDDNDNTAMMDDDDEQDGYGEEDAPHTHAFPSYSGGGHYDPAQHNHEQQHASDSQLPWAAMMETSFDSIPPELRPFLTMADSLGGVVPLAQASLQHQYDHQYEREYPGHDDDHDHQEYADEHHGHDHNDHDDRDDRDDHEEHHYHHYHHRHHHHDDHPAHDNHDQSHPEQHQGTESMPFFPFSPSTDARDSHSQDAHSFDGTPPAYVSTSSSGQTTASVPSGAHVAFSPNLFPTLPTAQSVTGLVSTPHPPLLTLASNPLQGISVIPTMSVVTPSGTLLLHHQPGAPLIPGMATHGNLAQAMITNGAAVVPPGSGASLPPSLQPARRRPQQQQQRQRLRRQPPSSSSTSSSSASSVSSSRLHTAAATVQPAVEGAGIGVPDAAGGVDGDDEDGGGGFDGHVAATVASSHPTNHHRQQILAAPHLHQHQHHQPRKSELTATTTAMTAGASGGGVSRRRRRNIPRFVQPQRSEFESDAAFEAALERWKSYREKNNASVRKSRERARERDQLCRRVLRDTEQRRQQLVATATTLRSNLRLLLRAFHADTTLTPLEAAWVQTLVRSKDGLQLATEASLTS</sequence>
<feature type="compositionally biased region" description="Basic and acidic residues" evidence="1">
    <location>
        <begin position="302"/>
        <end position="319"/>
    </location>
</feature>
<feature type="compositionally biased region" description="Basic and acidic residues" evidence="1">
    <location>
        <begin position="136"/>
        <end position="146"/>
    </location>
</feature>
<dbReference type="EMBL" id="GL832965">
    <property type="protein sequence ID" value="EGD73195.1"/>
    <property type="molecule type" value="Genomic_DNA"/>
</dbReference>
<feature type="compositionally biased region" description="Polar residues" evidence="1">
    <location>
        <begin position="354"/>
        <end position="366"/>
    </location>
</feature>
<dbReference type="AlphaFoldDB" id="F2U8Z2"/>
<name>F2U8Z2_SALR5</name>
<evidence type="ECO:0000313" key="3">
    <source>
        <dbReference type="Proteomes" id="UP000007799"/>
    </source>
</evidence>
<feature type="compositionally biased region" description="Low complexity" evidence="1">
    <location>
        <begin position="21"/>
        <end position="37"/>
    </location>
</feature>
<evidence type="ECO:0008006" key="4">
    <source>
        <dbReference type="Google" id="ProtNLM"/>
    </source>
</evidence>
<keyword evidence="3" id="KW-1185">Reference proteome</keyword>
<feature type="compositionally biased region" description="Polar residues" evidence="1">
    <location>
        <begin position="83"/>
        <end position="93"/>
    </location>
</feature>
<feature type="compositionally biased region" description="Basic residues" evidence="1">
    <location>
        <begin position="291"/>
        <end position="301"/>
    </location>
</feature>